<dbReference type="SUPFAM" id="SSF49599">
    <property type="entry name" value="TRAF domain-like"/>
    <property type="match status" value="1"/>
</dbReference>
<accession>A0AAD4S9C2</accession>
<dbReference type="EMBL" id="JAJJMB010012369">
    <property type="protein sequence ID" value="KAI3877751.1"/>
    <property type="molecule type" value="Genomic_DNA"/>
</dbReference>
<dbReference type="PANTHER" id="PTHR46162">
    <property type="entry name" value="TRAF-LIKE FAMILY PROTEIN"/>
    <property type="match status" value="1"/>
</dbReference>
<comment type="caution">
    <text evidence="2">The sequence shown here is derived from an EMBL/GenBank/DDBJ whole genome shotgun (WGS) entry which is preliminary data.</text>
</comment>
<keyword evidence="3" id="KW-1185">Reference proteome</keyword>
<dbReference type="Gene3D" id="2.60.210.10">
    <property type="entry name" value="Apoptosis, Tumor Necrosis Factor Receptor Associated Protein 2, Chain A"/>
    <property type="match status" value="1"/>
</dbReference>
<evidence type="ECO:0000259" key="1">
    <source>
        <dbReference type="PROSITE" id="PS50144"/>
    </source>
</evidence>
<dbReference type="Proteomes" id="UP001202328">
    <property type="component" value="Unassembled WGS sequence"/>
</dbReference>
<proteinExistence type="predicted"/>
<dbReference type="AlphaFoldDB" id="A0AAD4S9C2"/>
<dbReference type="PROSITE" id="PS50144">
    <property type="entry name" value="MATH"/>
    <property type="match status" value="1"/>
</dbReference>
<feature type="domain" description="MATH" evidence="1">
    <location>
        <begin position="57"/>
        <end position="182"/>
    </location>
</feature>
<dbReference type="InterPro" id="IPR008974">
    <property type="entry name" value="TRAF-like"/>
</dbReference>
<evidence type="ECO:0000313" key="2">
    <source>
        <dbReference type="EMBL" id="KAI3877751.1"/>
    </source>
</evidence>
<dbReference type="Pfam" id="PF22486">
    <property type="entry name" value="MATH_2"/>
    <property type="match status" value="1"/>
</dbReference>
<dbReference type="PANTHER" id="PTHR46162:SF20">
    <property type="entry name" value="UBIQUITIN CARBOXYL-TERMINAL HYDROLASE 7-LIKE ISOFORM X1"/>
    <property type="match status" value="1"/>
</dbReference>
<gene>
    <name evidence="2" type="ORF">MKW98_020232</name>
</gene>
<reference evidence="2" key="1">
    <citation type="submission" date="2022-04" db="EMBL/GenBank/DDBJ databases">
        <title>A functionally conserved STORR gene fusion in Papaver species that diverged 16.8 million years ago.</title>
        <authorList>
            <person name="Catania T."/>
        </authorList>
    </citation>
    <scope>NUCLEOTIDE SEQUENCE</scope>
    <source>
        <strain evidence="2">S-188037</strain>
    </source>
</reference>
<evidence type="ECO:0000313" key="3">
    <source>
        <dbReference type="Proteomes" id="UP001202328"/>
    </source>
</evidence>
<dbReference type="CDD" id="cd00121">
    <property type="entry name" value="MATH"/>
    <property type="match status" value="1"/>
</dbReference>
<protein>
    <recommendedName>
        <fullName evidence="1">MATH domain-containing protein</fullName>
    </recommendedName>
</protein>
<name>A0AAD4S9C2_9MAGN</name>
<sequence>MGRVPPLKNTSHNRRINPFVLRSLIVSVTQQNELRLMRSLTLVGPHPISDVKVHTDFSEFDWTIENFSRSDAVTGLKSSVFTAVGADWQLHLYPKGQFMDKKYLSLFLWSIDNKEDADVRLAMLLEDQIDDDMLTKSQEFEHIYPANKTEMWGWSAFKDFEEFYMASNGYLVKDCVKFHGTITRFWRKDPEVDDGSGDDVEGYRSLSLFPGEAPSWGVAAVVV</sequence>
<organism evidence="2 3">
    <name type="scientific">Papaver atlanticum</name>
    <dbReference type="NCBI Taxonomy" id="357466"/>
    <lineage>
        <taxon>Eukaryota</taxon>
        <taxon>Viridiplantae</taxon>
        <taxon>Streptophyta</taxon>
        <taxon>Embryophyta</taxon>
        <taxon>Tracheophyta</taxon>
        <taxon>Spermatophyta</taxon>
        <taxon>Magnoliopsida</taxon>
        <taxon>Ranunculales</taxon>
        <taxon>Papaveraceae</taxon>
        <taxon>Papaveroideae</taxon>
        <taxon>Papaver</taxon>
    </lineage>
</organism>
<dbReference type="InterPro" id="IPR002083">
    <property type="entry name" value="MATH/TRAF_dom"/>
</dbReference>